<dbReference type="CDD" id="cd04647">
    <property type="entry name" value="LbH_MAT_like"/>
    <property type="match status" value="1"/>
</dbReference>
<protein>
    <submittedName>
        <fullName evidence="3">Streptogramin A acetyltransferase</fullName>
        <ecNumber evidence="3">2.3.1.-</ecNumber>
    </submittedName>
</protein>
<dbReference type="SUPFAM" id="SSF51161">
    <property type="entry name" value="Trimeric LpxA-like enzymes"/>
    <property type="match status" value="1"/>
</dbReference>
<dbReference type="KEGG" id="bcel:BcellWH2_00705"/>
<dbReference type="PANTHER" id="PTHR23416:SF23">
    <property type="entry name" value="ACETYLTRANSFERASE C18B11.09C-RELATED"/>
    <property type="match status" value="1"/>
</dbReference>
<dbReference type="Gene3D" id="2.160.10.10">
    <property type="entry name" value="Hexapeptide repeat proteins"/>
    <property type="match status" value="1"/>
</dbReference>
<dbReference type="PANTHER" id="PTHR23416">
    <property type="entry name" value="SIALIC ACID SYNTHASE-RELATED"/>
    <property type="match status" value="1"/>
</dbReference>
<accession>A0A0P0GLI0</accession>
<gene>
    <name evidence="3" type="primary">vatD_1</name>
    <name evidence="3" type="ORF">BcellWH2_00705</name>
</gene>
<dbReference type="EMBL" id="CP012801">
    <property type="protein sequence ID" value="ALJ57969.1"/>
    <property type="molecule type" value="Genomic_DNA"/>
</dbReference>
<keyword evidence="2 3" id="KW-0808">Transferase</keyword>
<dbReference type="InterPro" id="IPR001451">
    <property type="entry name" value="Hexapep"/>
</dbReference>
<dbReference type="PATRIC" id="fig|246787.4.peg.729"/>
<dbReference type="InterPro" id="IPR051159">
    <property type="entry name" value="Hexapeptide_acetyltransf"/>
</dbReference>
<comment type="similarity">
    <text evidence="1">Belongs to the transferase hexapeptide repeat family.</text>
</comment>
<dbReference type="RefSeq" id="WP_029428946.1">
    <property type="nucleotide sequence ID" value="NZ_CP102938.1"/>
</dbReference>
<dbReference type="GO" id="GO:0008374">
    <property type="term" value="F:O-acyltransferase activity"/>
    <property type="evidence" value="ECO:0007669"/>
    <property type="project" value="TreeGrafter"/>
</dbReference>
<dbReference type="Proteomes" id="UP000061809">
    <property type="component" value="Chromosome"/>
</dbReference>
<dbReference type="EC" id="2.3.1.-" evidence="3"/>
<dbReference type="InterPro" id="IPR011004">
    <property type="entry name" value="Trimer_LpxA-like_sf"/>
</dbReference>
<organism evidence="3 4">
    <name type="scientific">Bacteroides cellulosilyticus</name>
    <dbReference type="NCBI Taxonomy" id="246787"/>
    <lineage>
        <taxon>Bacteria</taxon>
        <taxon>Pseudomonadati</taxon>
        <taxon>Bacteroidota</taxon>
        <taxon>Bacteroidia</taxon>
        <taxon>Bacteroidales</taxon>
        <taxon>Bacteroidaceae</taxon>
        <taxon>Bacteroides</taxon>
    </lineage>
</organism>
<keyword evidence="3" id="KW-0012">Acyltransferase</keyword>
<proteinExistence type="inferred from homology"/>
<evidence type="ECO:0000256" key="1">
    <source>
        <dbReference type="ARBA" id="ARBA00007274"/>
    </source>
</evidence>
<dbReference type="Pfam" id="PF00132">
    <property type="entry name" value="Hexapep"/>
    <property type="match status" value="1"/>
</dbReference>
<dbReference type="AlphaFoldDB" id="A0A0P0GLI0"/>
<dbReference type="GO" id="GO:0005829">
    <property type="term" value="C:cytosol"/>
    <property type="evidence" value="ECO:0007669"/>
    <property type="project" value="TreeGrafter"/>
</dbReference>
<reference evidence="3 4" key="1">
    <citation type="journal article" date="2015" name="Science">
        <title>Genetic determinants of in vivo fitness and diet responsiveness in multiple human gut Bacteroides.</title>
        <authorList>
            <person name="Wu M."/>
            <person name="McNulty N.P."/>
            <person name="Rodionov D.A."/>
            <person name="Khoroshkin M.S."/>
            <person name="Griffin N.W."/>
            <person name="Cheng J."/>
            <person name="Latreille P."/>
            <person name="Kerstetter R.A."/>
            <person name="Terrapon N."/>
            <person name="Henrissat B."/>
            <person name="Osterman A.L."/>
            <person name="Gordon J.I."/>
        </authorList>
    </citation>
    <scope>NUCLEOTIDE SEQUENCE [LARGE SCALE GENOMIC DNA]</scope>
    <source>
        <strain evidence="3 4">WH2</strain>
    </source>
</reference>
<sequence>MKIGGNVSIFMGTHIRNPKGVFIGEGASIGPKVLLDGRRGIIIGKNVTIAYEAILWSLNHDYNDLYFAGNGGKVVVGDYAWICSRAIILPGVTIGEGAVVACGAVVTKDVAPYAVVGGIPAKEIANRKKQNYQYIPGKQQSHII</sequence>
<name>A0A0P0GLI0_9BACE</name>
<evidence type="ECO:0000313" key="4">
    <source>
        <dbReference type="Proteomes" id="UP000061809"/>
    </source>
</evidence>
<evidence type="ECO:0000313" key="3">
    <source>
        <dbReference type="EMBL" id="ALJ57969.1"/>
    </source>
</evidence>
<evidence type="ECO:0000256" key="2">
    <source>
        <dbReference type="ARBA" id="ARBA00022679"/>
    </source>
</evidence>